<accession>A0A0V7ZT89</accession>
<gene>
    <name evidence="2" type="ORF">BC008_43825</name>
</gene>
<keyword evidence="3" id="KW-1185">Reference proteome</keyword>
<dbReference type="RefSeq" id="WP_027843136.1">
    <property type="nucleotide sequence ID" value="NZ_LMTZ01000085.1"/>
</dbReference>
<sequence>MNPLVQGQDYIVYHFDGNNNDRDDISALPVTASLANAAGLEKKSFMFYNNNLSEKNNNAQVQDMRESAAFAEKLGIKTFDYQQNTNATTDKLVQIFNSGKKVLSIEGGPMEAVYRALEQTSPENLKNITLLSHSSWNENRNVINRPGIKETRTWSDLKKDFPQINYVDIGDQNGRGDSGFQSKKWNWLDNTNNPIFKEMRSRMRDSGYAVNDPSDAGMLFYAITGKEFGDPNDAKDYFAKNPPSFTNNTGGGLPPTDPKPPTGENPLVIEAEDMQLSGGYRVEKVNAASGGEVISLLGGNNNDTGTAKFDFTGDTGTYDLKISYFDENDGVGQLKINQDGKQLKSFKLDKDLGSPLANEQTKTFMEIKDVSVSKGDVFQIQGIEQGSPKTAEHARVDKIEFIPNSDNSNNGGGNPPTNPKPPVNSSSMLIEAEDMKLSGEYRVEKINAASGGEVISLRGGNNNDTGAATFDFTGATGTYDLKINYFDENDGVGSLKVEKGNQQLISFKLDKQLGSPLANDQTMTSMEISDVFISSGDSFRVEGIEQGSPLTAEHTRIDSIEIIPNHSSSAMV</sequence>
<evidence type="ECO:0000313" key="3">
    <source>
        <dbReference type="Proteomes" id="UP000053372"/>
    </source>
</evidence>
<name>A0A0V7ZT89_9CYAN</name>
<dbReference type="CDD" id="cd02795">
    <property type="entry name" value="CBM6-CBM35-CBM36_like"/>
    <property type="match status" value="2"/>
</dbReference>
<protein>
    <recommendedName>
        <fullName evidence="4">CBM6 domain-containing protein</fullName>
    </recommendedName>
</protein>
<dbReference type="EMBL" id="LMTZ01000085">
    <property type="protein sequence ID" value="KST67690.1"/>
    <property type="molecule type" value="Genomic_DNA"/>
</dbReference>
<dbReference type="AlphaFoldDB" id="A0A0V7ZT89"/>
<feature type="region of interest" description="Disordered" evidence="1">
    <location>
        <begin position="402"/>
        <end position="426"/>
    </location>
</feature>
<organism evidence="2 3">
    <name type="scientific">Mastigocoleus testarum BC008</name>
    <dbReference type="NCBI Taxonomy" id="371196"/>
    <lineage>
        <taxon>Bacteria</taxon>
        <taxon>Bacillati</taxon>
        <taxon>Cyanobacteriota</taxon>
        <taxon>Cyanophyceae</taxon>
        <taxon>Nostocales</taxon>
        <taxon>Hapalosiphonaceae</taxon>
        <taxon>Mastigocoleus</taxon>
    </lineage>
</organism>
<evidence type="ECO:0000313" key="2">
    <source>
        <dbReference type="EMBL" id="KST67690.1"/>
    </source>
</evidence>
<proteinExistence type="predicted"/>
<comment type="caution">
    <text evidence="2">The sequence shown here is derived from an EMBL/GenBank/DDBJ whole genome shotgun (WGS) entry which is preliminary data.</text>
</comment>
<reference evidence="2 3" key="1">
    <citation type="journal article" date="2015" name="Genome Announc.">
        <title>Draft Genome of the Euendolithic (true boring) Cyanobacterium Mastigocoleus testarum strain BC008.</title>
        <authorList>
            <person name="Guida B.S."/>
            <person name="Garcia-Pichel F."/>
        </authorList>
    </citation>
    <scope>NUCLEOTIDE SEQUENCE [LARGE SCALE GENOMIC DNA]</scope>
    <source>
        <strain evidence="2 3">BC008</strain>
    </source>
</reference>
<dbReference type="Proteomes" id="UP000053372">
    <property type="component" value="Unassembled WGS sequence"/>
</dbReference>
<dbReference type="OrthoDB" id="414973at2"/>
<dbReference type="Gene3D" id="2.60.120.260">
    <property type="entry name" value="Galactose-binding domain-like"/>
    <property type="match status" value="2"/>
</dbReference>
<evidence type="ECO:0000256" key="1">
    <source>
        <dbReference type="SAM" id="MobiDB-lite"/>
    </source>
</evidence>
<evidence type="ECO:0008006" key="4">
    <source>
        <dbReference type="Google" id="ProtNLM"/>
    </source>
</evidence>